<keyword evidence="1 2" id="KW-0238">DNA-binding</keyword>
<name>A0A1G8BWU3_9BURK</name>
<dbReference type="Proteomes" id="UP000199706">
    <property type="component" value="Unassembled WGS sequence"/>
</dbReference>
<evidence type="ECO:0000313" key="5">
    <source>
        <dbReference type="Proteomes" id="UP000199706"/>
    </source>
</evidence>
<evidence type="ECO:0000256" key="2">
    <source>
        <dbReference type="PROSITE-ProRule" id="PRU00335"/>
    </source>
</evidence>
<evidence type="ECO:0000259" key="3">
    <source>
        <dbReference type="PROSITE" id="PS50977"/>
    </source>
</evidence>
<dbReference type="InterPro" id="IPR009057">
    <property type="entry name" value="Homeodomain-like_sf"/>
</dbReference>
<dbReference type="InterPro" id="IPR001647">
    <property type="entry name" value="HTH_TetR"/>
</dbReference>
<dbReference type="AlphaFoldDB" id="A0A1G8BWU3"/>
<dbReference type="InterPro" id="IPR050692">
    <property type="entry name" value="HTH_transcr_repressor_FabR"/>
</dbReference>
<evidence type="ECO:0000256" key="1">
    <source>
        <dbReference type="ARBA" id="ARBA00023125"/>
    </source>
</evidence>
<evidence type="ECO:0000313" key="4">
    <source>
        <dbReference type="EMBL" id="SDH37642.1"/>
    </source>
</evidence>
<proteinExistence type="predicted"/>
<reference evidence="4 5" key="1">
    <citation type="submission" date="2016-10" db="EMBL/GenBank/DDBJ databases">
        <authorList>
            <person name="de Groot N.N."/>
        </authorList>
    </citation>
    <scope>NUCLEOTIDE SEQUENCE [LARGE SCALE GENOMIC DNA]</scope>
    <source>
        <strain evidence="4 5">LMG 2247</strain>
    </source>
</reference>
<dbReference type="Gene3D" id="1.10.10.60">
    <property type="entry name" value="Homeodomain-like"/>
    <property type="match status" value="1"/>
</dbReference>
<dbReference type="Gene3D" id="1.10.357.10">
    <property type="entry name" value="Tetracycline Repressor, domain 2"/>
    <property type="match status" value="1"/>
</dbReference>
<sequence>MAAHGTECHADAHREIERNVYSCLLSVTRRVDNCAPRVKIVYSADVGGVLRTVPVKTMELIPETDLDVDVAPGKRRLIEAALRLTAGGRGFATLGLREVAREAGLNPNTFYRHFDTLDDLAREAVESVSRRLRPMLRRERWLAAHDEPHSVPRRACVAFFAFALDNREAFLSALAEYHGTSPALREAVRANLQEVSVEMADDVVQLNLMPALARPTVDEICTQIVLQLFHLSNEYIGTAAHREALIGYAERFIVRLFAGAAVLEAQHS</sequence>
<dbReference type="PANTHER" id="PTHR47752">
    <property type="entry name" value="HTH-TYPE TRANSCRIPTIONAL REPRESSOR FABR"/>
    <property type="match status" value="1"/>
</dbReference>
<dbReference type="Pfam" id="PF00440">
    <property type="entry name" value="TetR_N"/>
    <property type="match status" value="1"/>
</dbReference>
<accession>A0A1G8BWU3</accession>
<organism evidence="4 5">
    <name type="scientific">Paraburkholderia phenazinium</name>
    <dbReference type="NCBI Taxonomy" id="60549"/>
    <lineage>
        <taxon>Bacteria</taxon>
        <taxon>Pseudomonadati</taxon>
        <taxon>Pseudomonadota</taxon>
        <taxon>Betaproteobacteria</taxon>
        <taxon>Burkholderiales</taxon>
        <taxon>Burkholderiaceae</taxon>
        <taxon>Paraburkholderia</taxon>
    </lineage>
</organism>
<dbReference type="EMBL" id="FNCJ01000009">
    <property type="protein sequence ID" value="SDH37642.1"/>
    <property type="molecule type" value="Genomic_DNA"/>
</dbReference>
<dbReference type="PROSITE" id="PS50977">
    <property type="entry name" value="HTH_TETR_2"/>
    <property type="match status" value="1"/>
</dbReference>
<protein>
    <submittedName>
        <fullName evidence="4">DNA-binding transcriptional regulator, AcrR family</fullName>
    </submittedName>
</protein>
<feature type="DNA-binding region" description="H-T-H motif" evidence="2">
    <location>
        <begin position="95"/>
        <end position="114"/>
    </location>
</feature>
<dbReference type="GO" id="GO:0003677">
    <property type="term" value="F:DNA binding"/>
    <property type="evidence" value="ECO:0007669"/>
    <property type="project" value="UniProtKB-UniRule"/>
</dbReference>
<dbReference type="SUPFAM" id="SSF46689">
    <property type="entry name" value="Homeodomain-like"/>
    <property type="match status" value="1"/>
</dbReference>
<feature type="domain" description="HTH tetR-type" evidence="3">
    <location>
        <begin position="71"/>
        <end position="132"/>
    </location>
</feature>
<dbReference type="PANTHER" id="PTHR47752:SF1">
    <property type="entry name" value="HTH-TYPE TRANSCRIPTIONAL REPRESSOR FABR"/>
    <property type="match status" value="1"/>
</dbReference>
<gene>
    <name evidence="4" type="ORF">SAMN05216466_109187</name>
</gene>